<sequence length="2007" mass="226113">MFKLLLVFLSVWFIKAATYTDNCRKEVYPKILQSNYDHLDIYITLIAFDLSADTSHYFVGGSLNDPNLYTPVGNSINSIPYYAQYETDLESLMWMKYINLDNYYVVQVKYTPLGKKVLVLFQYINNDGTQQLQFCLVDSVSGDLQNNQVFKIMEQYLSSYPFHTRNMDINDIYQAYFAFGKYSASNWPPAEELISEWNTFVFSFNFGEELKPITTQEASWYIYNNRENTADPAEQDVRPSNINYVNENLLVVTLETTEYIYFFKIDPSNAGSMLQYRYSKEGGTNQVVDFSENQYLGIADNNVNDNTETRLIKIDIEDPKLDSNQLLLYLPDAREIIDFKLSKQSNGSDQWFLMYSESPAASMIMTFITITFDSAFEIATITPSSVNFNQAHFFQGGGIFLSTPATYYLVGFFTGSYVQIGTDQYYTSLPSTSSAYVFKADSSVNCFYPEESAGSINVLSVEPIMIQTGEYYIFAKDATDPFVIIAENSPQTYDVTISNFQWHDEPVCLKKPLNYEHTLYPNQNIPLETRACDAKFWMDSNFYQTYTFPHIHLYCESQPYSGSYDYQISGLSDNIDFDLSSLQITLNKHVSTKQYYLATLSFISQQIDSVTTKVCVCPNMDQFQLKVDKWIIQPSEIASMLFSVELTTLDLVDLEVQIVNLLVDQPYVYAHSTRPELLANKIDQATDIEPFQVTFNLKAKGCDQRTKVYTIEVTIEKMLKQCKQGSFYPLIQAAPINQYLEAQTFAISQNYMAVAGLAYECALIAGCSMAAQTQMPYVAIYSETNIQWAQIYMGTQGPYSVLQLGIAPSEAFVLIMFHSLAPMTGISIINLADDKKMTVIIPKNFQWGSFDISFRQVLMTDDYGISFFYSLFYPDTVSTSSATHHIESFTMDPFSSFTTLTRSMSVFSQPPNLDPSCQIQTVSQTSTYNFALAQCRSSFKLQLMEINHSNMKLMHFLFKVPAIKRHFMDVYEDKQGVISILMVAVKQNAFKLALVGYDGATFTPQVFTTDRDDTVYYLKDVKLVKQNEAFVLAYRASQFQILRYILSSSNPVGYAIEQSFLLNPPSQIIMSKLSAKDPYTFFQLSLSSYQTSTSQFLGEVNPLNRGFHDTIFGLYSSANTKSCLVMTYQCKDDGESINTEVDSSVSTMNIPGEQGDVNYGTDLQGVWKHGDIELLYMATDKVFTCSMRKPPFVTSITTQHHTDLTLSFQENTNYFIPFTQFTLISSDGSFHCEDGILASSYIVKDELGVESTLFTVDLSIGKLIARSPSLGVYPIQIIGYNSDKSLQVSQIITIAFASSPVSMTYQNLGPPAFSSEIIGYYFYTRGQRVAIKLPELADPDNDVIEGTYGLVSHSISYQVSLSMDMQTLALDPNDNGEVEREGHFKVQLKFADKNSEMVMQKEYTLYFAEKVPLTLSKEFPCDKEPVPIIYSCSNSQGNVEMNVVEAGSKYIGVGGSAQAGCFSGQSLDQQPVIFLHDSISFIKIWGVYATLSNADTVVELALNSDDTMLAVLISFSPFLNLVIIDTATATLISLQHSVQIHKNTAITRQKHLTFTPLSSKLYFGYTSKEQAAHILQVSQLSDPQESFGIVVEPFQSEYWGMDATVDGTTEGILQVHQTGDKLKVIAFLNMQLQPFQVLSIDYSPLSESQEVCLLLSATAGQAVLAFIRTFSTPTVPRLFLYKISYTSTFEFTNSVEASVLRFTTFRGLPVLLDLQVGSKLSILVQDYYFGYSRVYLMQEDVTKVIGTQAFTYVVKTVDPMIQISPIVSGVLNGESYLTLSNEKDIIINNGEDSQLLVIKKQIGFLNSGTADELMYSATWNPNAIILTFNQVQTSFQAAISYYGASVLDSSEFFSGDNSMSLTEFIIAQMKVNDLRGVYERQKSEYIYEEGQELTFKCGMETVIVLKEPEFLSHTSCPASFAYKLSGYPACAHFVPATRELIVTQACSSYVFTQLLLSISLQNEDPQFYYLNFSLYCNLGPPNLQRLAPKQFVPLCWAIIHSYSSSNL</sequence>
<evidence type="ECO:0000256" key="1">
    <source>
        <dbReference type="SAM" id="SignalP"/>
    </source>
</evidence>
<accession>A0A8J8P6R3</accession>
<evidence type="ECO:0000313" key="2">
    <source>
        <dbReference type="EMBL" id="TNV88253.1"/>
    </source>
</evidence>
<keyword evidence="1" id="KW-0732">Signal</keyword>
<name>A0A8J8P6R3_HALGN</name>
<feature type="chain" id="PRO_5035328731" evidence="1">
    <location>
        <begin position="17"/>
        <end position="2007"/>
    </location>
</feature>
<gene>
    <name evidence="2" type="ORF">FGO68_gene11480</name>
</gene>
<evidence type="ECO:0000313" key="3">
    <source>
        <dbReference type="Proteomes" id="UP000785679"/>
    </source>
</evidence>
<protein>
    <submittedName>
        <fullName evidence="2">Uncharacterized protein</fullName>
    </submittedName>
</protein>
<organism evidence="2 3">
    <name type="scientific">Halteria grandinella</name>
    <dbReference type="NCBI Taxonomy" id="5974"/>
    <lineage>
        <taxon>Eukaryota</taxon>
        <taxon>Sar</taxon>
        <taxon>Alveolata</taxon>
        <taxon>Ciliophora</taxon>
        <taxon>Intramacronucleata</taxon>
        <taxon>Spirotrichea</taxon>
        <taxon>Stichotrichia</taxon>
        <taxon>Sporadotrichida</taxon>
        <taxon>Halteriidae</taxon>
        <taxon>Halteria</taxon>
    </lineage>
</organism>
<proteinExistence type="predicted"/>
<dbReference type="EMBL" id="RRYP01000007">
    <property type="protein sequence ID" value="TNV88253.1"/>
    <property type="molecule type" value="Genomic_DNA"/>
</dbReference>
<keyword evidence="3" id="KW-1185">Reference proteome</keyword>
<dbReference type="Proteomes" id="UP000785679">
    <property type="component" value="Unassembled WGS sequence"/>
</dbReference>
<reference evidence="2" key="1">
    <citation type="submission" date="2019-06" db="EMBL/GenBank/DDBJ databases">
        <authorList>
            <person name="Zheng W."/>
        </authorList>
    </citation>
    <scope>NUCLEOTIDE SEQUENCE</scope>
    <source>
        <strain evidence="2">QDHG01</strain>
    </source>
</reference>
<feature type="signal peptide" evidence="1">
    <location>
        <begin position="1"/>
        <end position="16"/>
    </location>
</feature>
<comment type="caution">
    <text evidence="2">The sequence shown here is derived from an EMBL/GenBank/DDBJ whole genome shotgun (WGS) entry which is preliminary data.</text>
</comment>